<feature type="transmembrane region" description="Helical" evidence="1">
    <location>
        <begin position="205"/>
        <end position="223"/>
    </location>
</feature>
<accession>A0ABV7VIZ1</accession>
<name>A0ABV7VIZ1_9PROT</name>
<protein>
    <submittedName>
        <fullName evidence="2">Uncharacterized protein</fullName>
    </submittedName>
</protein>
<comment type="caution">
    <text evidence="2">The sequence shown here is derived from an EMBL/GenBank/DDBJ whole genome shotgun (WGS) entry which is preliminary data.</text>
</comment>
<organism evidence="2 3">
    <name type="scientific">Ferrovibrio xuzhouensis</name>
    <dbReference type="NCBI Taxonomy" id="1576914"/>
    <lineage>
        <taxon>Bacteria</taxon>
        <taxon>Pseudomonadati</taxon>
        <taxon>Pseudomonadota</taxon>
        <taxon>Alphaproteobacteria</taxon>
        <taxon>Rhodospirillales</taxon>
        <taxon>Rhodospirillaceae</taxon>
        <taxon>Ferrovibrio</taxon>
    </lineage>
</organism>
<evidence type="ECO:0000313" key="2">
    <source>
        <dbReference type="EMBL" id="MFC3676882.1"/>
    </source>
</evidence>
<gene>
    <name evidence="2" type="ORF">ACFOOQ_15095</name>
</gene>
<keyword evidence="1" id="KW-0812">Transmembrane</keyword>
<evidence type="ECO:0000256" key="1">
    <source>
        <dbReference type="SAM" id="Phobius"/>
    </source>
</evidence>
<evidence type="ECO:0000313" key="3">
    <source>
        <dbReference type="Proteomes" id="UP001595711"/>
    </source>
</evidence>
<dbReference type="Proteomes" id="UP001595711">
    <property type="component" value="Unassembled WGS sequence"/>
</dbReference>
<dbReference type="RefSeq" id="WP_379728132.1">
    <property type="nucleotide sequence ID" value="NZ_JBHRYJ010000003.1"/>
</dbReference>
<keyword evidence="1" id="KW-0472">Membrane</keyword>
<keyword evidence="1" id="KW-1133">Transmembrane helix</keyword>
<dbReference type="EMBL" id="JBHRYJ010000003">
    <property type="protein sequence ID" value="MFC3676882.1"/>
    <property type="molecule type" value="Genomic_DNA"/>
</dbReference>
<feature type="transmembrane region" description="Helical" evidence="1">
    <location>
        <begin position="28"/>
        <end position="48"/>
    </location>
</feature>
<sequence>MEQLAALASGWAGFDLQAQALLAQAPWLALLMLLVGGVALPAGLYGLFDRWAAHRLRVDTVALATRYGGFMNSWAVFGRHAAEYRDLRPIFPTAQAAEFARFDDGTATIAARFTDGTVAAGTAAATFGSFATSGIEHADAGLSFRTGQTARGYACGQWLLIGDTLFVFYAADDAALARRRQATPALRARRFPGPLRLLHGRRGHSLVVVLWVLCALAATTWLIEAGGRQVPDRDIPADISTLRLRLPGLLVGGQKLRVLPLLDGGGVLAVLPPDNLHNPDLDRLAGRAWMAGIELQFDARNSTVNVLSLVGQVVENGDGDVRLPEDWRSNLLLGDPDDAVAAALRTAVLAAGWTWQPRLWPWPALWRDPWHPWQG</sequence>
<proteinExistence type="predicted"/>
<keyword evidence="3" id="KW-1185">Reference proteome</keyword>
<reference evidence="3" key="1">
    <citation type="journal article" date="2019" name="Int. J. Syst. Evol. Microbiol.">
        <title>The Global Catalogue of Microorganisms (GCM) 10K type strain sequencing project: providing services to taxonomists for standard genome sequencing and annotation.</title>
        <authorList>
            <consortium name="The Broad Institute Genomics Platform"/>
            <consortium name="The Broad Institute Genome Sequencing Center for Infectious Disease"/>
            <person name="Wu L."/>
            <person name="Ma J."/>
        </authorList>
    </citation>
    <scope>NUCLEOTIDE SEQUENCE [LARGE SCALE GENOMIC DNA]</scope>
    <source>
        <strain evidence="3">KCTC 42182</strain>
    </source>
</reference>